<dbReference type="EMBL" id="LQYI01000002">
    <property type="protein sequence ID" value="KYC73861.1"/>
    <property type="molecule type" value="Genomic_DNA"/>
</dbReference>
<dbReference type="Proteomes" id="UP000075304">
    <property type="component" value="Unassembled WGS sequence"/>
</dbReference>
<gene>
    <name evidence="1" type="ORF">B4099_2822</name>
</gene>
<accession>A0A150KJG8</accession>
<name>A0A150KJG8_HEYCO</name>
<dbReference type="PATRIC" id="fig|1398.25.peg.1352"/>
<organism evidence="1 2">
    <name type="scientific">Heyndrickxia coagulans</name>
    <name type="common">Weizmannia coagulans</name>
    <dbReference type="NCBI Taxonomy" id="1398"/>
    <lineage>
        <taxon>Bacteria</taxon>
        <taxon>Bacillati</taxon>
        <taxon>Bacillota</taxon>
        <taxon>Bacilli</taxon>
        <taxon>Bacillales</taxon>
        <taxon>Bacillaceae</taxon>
        <taxon>Heyndrickxia</taxon>
    </lineage>
</organism>
<protein>
    <submittedName>
        <fullName evidence="1">Uncharacterized protein</fullName>
    </submittedName>
</protein>
<dbReference type="AlphaFoldDB" id="A0A150KJG8"/>
<proteinExistence type="predicted"/>
<sequence>MKALFVLHQPNEGQFTVATLFFLSFINSMRDSSRILAARFVFHQSDEEPFTIPAVFLQLRAA</sequence>
<reference evidence="1 2" key="1">
    <citation type="submission" date="2016-01" db="EMBL/GenBank/DDBJ databases">
        <title>Genome Sequences of Twelve Sporeforming Bacillus Species Isolated from Foods.</title>
        <authorList>
            <person name="Berendsen E.M."/>
            <person name="Wells-Bennik M.H."/>
            <person name="Krawcyk A.O."/>
            <person name="De Jong A."/>
            <person name="Holsappel S."/>
            <person name="Eijlander R.T."/>
            <person name="Kuipers O.P."/>
        </authorList>
    </citation>
    <scope>NUCLEOTIDE SEQUENCE [LARGE SCALE GENOMIC DNA]</scope>
    <source>
        <strain evidence="1 2">B4099</strain>
    </source>
</reference>
<evidence type="ECO:0000313" key="1">
    <source>
        <dbReference type="EMBL" id="KYC73861.1"/>
    </source>
</evidence>
<evidence type="ECO:0000313" key="2">
    <source>
        <dbReference type="Proteomes" id="UP000075304"/>
    </source>
</evidence>
<comment type="caution">
    <text evidence="1">The sequence shown here is derived from an EMBL/GenBank/DDBJ whole genome shotgun (WGS) entry which is preliminary data.</text>
</comment>